<dbReference type="FunCoup" id="A0A1B1YR39">
    <property type="interactions" value="120"/>
</dbReference>
<sequence length="357" mass="36277">MQTALLLIVGLVLLLGGAELMVRGAARLAVATGLSPLVVGLTVVAFGTSAPELAVSVDAALRGAPAIAVGNVVGSNIANVLLILGLSALLAPLVAARQLIRLDVPLMLAVSVLIMLLALDGRIGRVEGGALVLMAVAYTTFVVRLARRESAAARAAAAQAPEPPVRTVWGRDLALVIVGLVLLVLGARALVSGAVSIALSLGLSELVVGLTVVAVGTSLPEIAASTLATLRGHGEMAVGNVVGSNIFNLLVVLGASAAIADGGMPVSAAARTFDLPVMTAVAFACLPIFFTGHRIARWEGGLFLGYYVAYTAYLLLEGTGHGAAPLLGRVMMGFVLPLTAITLAVVTARVWRVQRGD</sequence>
<evidence type="ECO:0000256" key="5">
    <source>
        <dbReference type="SAM" id="Phobius"/>
    </source>
</evidence>
<proteinExistence type="predicted"/>
<dbReference type="InterPro" id="IPR044880">
    <property type="entry name" value="NCX_ion-bd_dom_sf"/>
</dbReference>
<reference evidence="8" key="1">
    <citation type="submission" date="2016-03" db="EMBL/GenBank/DDBJ databases">
        <title>Complete genome sequence of Solimmundus cernigliae, representing a novel lineage of polycyclic aromatic hydrocarbon degraders within the Gammaproteobacteria.</title>
        <authorList>
            <person name="Singleton D.R."/>
            <person name="Dickey A.N."/>
            <person name="Scholl E.H."/>
            <person name="Wright F.A."/>
            <person name="Aitken M.D."/>
        </authorList>
    </citation>
    <scope>NUCLEOTIDE SEQUENCE [LARGE SCALE GENOMIC DNA]</scope>
    <source>
        <strain evidence="8">TR3.2</strain>
    </source>
</reference>
<dbReference type="OrthoDB" id="9794225at2"/>
<feature type="transmembrane region" description="Helical" evidence="5">
    <location>
        <begin position="173"/>
        <end position="191"/>
    </location>
</feature>
<dbReference type="KEGG" id="gbi:PG2T_02915"/>
<accession>A0A1B1YR39</accession>
<keyword evidence="8" id="KW-1185">Reference proteome</keyword>
<organism evidence="7 8">
    <name type="scientific">Immundisolibacter cernigliae</name>
    <dbReference type="NCBI Taxonomy" id="1810504"/>
    <lineage>
        <taxon>Bacteria</taxon>
        <taxon>Pseudomonadati</taxon>
        <taxon>Pseudomonadota</taxon>
        <taxon>Gammaproteobacteria</taxon>
        <taxon>Immundisolibacterales</taxon>
        <taxon>Immundisolibacteraceae</taxon>
        <taxon>Immundisolibacter</taxon>
    </lineage>
</organism>
<evidence type="ECO:0000313" key="7">
    <source>
        <dbReference type="EMBL" id="ANX03244.1"/>
    </source>
</evidence>
<keyword evidence="4 5" id="KW-0472">Membrane</keyword>
<feature type="transmembrane region" description="Helical" evidence="5">
    <location>
        <begin position="129"/>
        <end position="146"/>
    </location>
</feature>
<dbReference type="GO" id="GO:0005262">
    <property type="term" value="F:calcium channel activity"/>
    <property type="evidence" value="ECO:0007669"/>
    <property type="project" value="TreeGrafter"/>
</dbReference>
<evidence type="ECO:0000256" key="2">
    <source>
        <dbReference type="ARBA" id="ARBA00022692"/>
    </source>
</evidence>
<keyword evidence="3 5" id="KW-1133">Transmembrane helix</keyword>
<dbReference type="InterPro" id="IPR004837">
    <property type="entry name" value="NaCa_Exmemb"/>
</dbReference>
<evidence type="ECO:0000313" key="8">
    <source>
        <dbReference type="Proteomes" id="UP000092952"/>
    </source>
</evidence>
<evidence type="ECO:0000256" key="1">
    <source>
        <dbReference type="ARBA" id="ARBA00004141"/>
    </source>
</evidence>
<dbReference type="Pfam" id="PF01699">
    <property type="entry name" value="Na_Ca_ex"/>
    <property type="match status" value="2"/>
</dbReference>
<dbReference type="GO" id="GO:0008273">
    <property type="term" value="F:calcium, potassium:sodium antiporter activity"/>
    <property type="evidence" value="ECO:0007669"/>
    <property type="project" value="TreeGrafter"/>
</dbReference>
<dbReference type="GO" id="GO:0005886">
    <property type="term" value="C:plasma membrane"/>
    <property type="evidence" value="ECO:0007669"/>
    <property type="project" value="TreeGrafter"/>
</dbReference>
<keyword evidence="2 5" id="KW-0812">Transmembrane</keyword>
<feature type="transmembrane region" description="Helical" evidence="5">
    <location>
        <begin position="272"/>
        <end position="290"/>
    </location>
</feature>
<evidence type="ECO:0000256" key="3">
    <source>
        <dbReference type="ARBA" id="ARBA00022989"/>
    </source>
</evidence>
<dbReference type="GO" id="GO:0006874">
    <property type="term" value="P:intracellular calcium ion homeostasis"/>
    <property type="evidence" value="ECO:0007669"/>
    <property type="project" value="TreeGrafter"/>
</dbReference>
<feature type="transmembrane region" description="Helical" evidence="5">
    <location>
        <begin position="330"/>
        <end position="351"/>
    </location>
</feature>
<comment type="subcellular location">
    <subcellularLocation>
        <location evidence="1">Membrane</location>
        <topology evidence="1">Multi-pass membrane protein</topology>
    </subcellularLocation>
</comment>
<evidence type="ECO:0000256" key="4">
    <source>
        <dbReference type="ARBA" id="ARBA00023136"/>
    </source>
</evidence>
<dbReference type="Proteomes" id="UP000092952">
    <property type="component" value="Chromosome"/>
</dbReference>
<dbReference type="STRING" id="1810504.PG2T_02915"/>
<dbReference type="Gene3D" id="1.20.1420.30">
    <property type="entry name" value="NCX, central ion-binding region"/>
    <property type="match status" value="1"/>
</dbReference>
<dbReference type="NCBIfam" id="TIGR00367">
    <property type="entry name" value="calcium/sodium antiporter"/>
    <property type="match status" value="1"/>
</dbReference>
<feature type="transmembrane region" description="Helical" evidence="5">
    <location>
        <begin position="102"/>
        <end position="123"/>
    </location>
</feature>
<feature type="transmembrane region" description="Helical" evidence="5">
    <location>
        <begin position="302"/>
        <end position="324"/>
    </location>
</feature>
<name>A0A1B1YR39_9GAMM</name>
<protein>
    <submittedName>
        <fullName evidence="7">Sodium:calcium antiporter</fullName>
    </submittedName>
</protein>
<dbReference type="InterPro" id="IPR004481">
    <property type="entry name" value="K/Na/Ca-exchanger"/>
</dbReference>
<feature type="domain" description="Sodium/calcium exchanger membrane region" evidence="6">
    <location>
        <begin position="173"/>
        <end position="315"/>
    </location>
</feature>
<dbReference type="PANTHER" id="PTHR10846:SF8">
    <property type="entry name" value="INNER MEMBRANE PROTEIN YRBG"/>
    <property type="match status" value="1"/>
</dbReference>
<dbReference type="PANTHER" id="PTHR10846">
    <property type="entry name" value="SODIUM/POTASSIUM/CALCIUM EXCHANGER"/>
    <property type="match status" value="1"/>
</dbReference>
<dbReference type="InParanoid" id="A0A1B1YR39"/>
<feature type="domain" description="Sodium/calcium exchanger membrane region" evidence="6">
    <location>
        <begin position="4"/>
        <end position="143"/>
    </location>
</feature>
<dbReference type="AlphaFoldDB" id="A0A1B1YR39"/>
<evidence type="ECO:0000259" key="6">
    <source>
        <dbReference type="Pfam" id="PF01699"/>
    </source>
</evidence>
<dbReference type="EMBL" id="CP014671">
    <property type="protein sequence ID" value="ANX03244.1"/>
    <property type="molecule type" value="Genomic_DNA"/>
</dbReference>
<gene>
    <name evidence="7" type="ORF">PG2T_02915</name>
</gene>
<feature type="transmembrane region" description="Helical" evidence="5">
    <location>
        <begin position="237"/>
        <end position="260"/>
    </location>
</feature>